<feature type="binding site" evidence="6">
    <location>
        <position position="100"/>
    </location>
    <ligand>
        <name>S-adenosyl-L-methionine</name>
        <dbReference type="ChEBI" id="CHEBI:59789"/>
    </ligand>
</feature>
<organism evidence="7 8">
    <name type="scientific">Buchnera aphidicola</name>
    <name type="common">Sarucallis kahawaluokalani</name>
    <dbReference type="NCBI Taxonomy" id="1241878"/>
    <lineage>
        <taxon>Bacteria</taxon>
        <taxon>Pseudomonadati</taxon>
        <taxon>Pseudomonadota</taxon>
        <taxon>Gammaproteobacteria</taxon>
        <taxon>Enterobacterales</taxon>
        <taxon>Erwiniaceae</taxon>
        <taxon>Buchnera</taxon>
    </lineage>
</organism>
<dbReference type="AlphaFoldDB" id="A0A4D6Y9U7"/>
<comment type="similarity">
    <text evidence="1 6">Belongs to the methyltransferase superfamily. RsmH family.</text>
</comment>
<dbReference type="GO" id="GO:0070475">
    <property type="term" value="P:rRNA base methylation"/>
    <property type="evidence" value="ECO:0007669"/>
    <property type="project" value="UniProtKB-UniRule"/>
</dbReference>
<evidence type="ECO:0000256" key="5">
    <source>
        <dbReference type="ARBA" id="ARBA00022691"/>
    </source>
</evidence>
<feature type="binding site" evidence="6">
    <location>
        <position position="78"/>
    </location>
    <ligand>
        <name>S-adenosyl-L-methionine</name>
        <dbReference type="ChEBI" id="CHEBI:59789"/>
    </ligand>
</feature>
<feature type="binding site" evidence="6">
    <location>
        <position position="54"/>
    </location>
    <ligand>
        <name>S-adenosyl-L-methionine</name>
        <dbReference type="ChEBI" id="CHEBI:59789"/>
    </ligand>
</feature>
<dbReference type="RefSeq" id="WP_158350471.1">
    <property type="nucleotide sequence ID" value="NZ_CP032999.1"/>
</dbReference>
<dbReference type="GO" id="GO:0005737">
    <property type="term" value="C:cytoplasm"/>
    <property type="evidence" value="ECO:0007669"/>
    <property type="project" value="UniProtKB-SubCell"/>
</dbReference>
<dbReference type="InterPro" id="IPR002903">
    <property type="entry name" value="RsmH"/>
</dbReference>
<dbReference type="OrthoDB" id="9806637at2"/>
<dbReference type="EC" id="2.1.1.199" evidence="6"/>
<evidence type="ECO:0000256" key="1">
    <source>
        <dbReference type="ARBA" id="ARBA00010396"/>
    </source>
</evidence>
<keyword evidence="6" id="KW-0963">Cytoplasm</keyword>
<keyword evidence="2 6" id="KW-0698">rRNA processing</keyword>
<evidence type="ECO:0000256" key="4">
    <source>
        <dbReference type="ARBA" id="ARBA00022679"/>
    </source>
</evidence>
<accession>A0A4D6Y9U7</accession>
<name>A0A4D6Y9U7_9GAMM</name>
<gene>
    <name evidence="6 7" type="primary">rsmH</name>
    <name evidence="7" type="ORF">D9V78_00765</name>
</gene>
<feature type="binding site" evidence="6">
    <location>
        <begin position="34"/>
        <end position="36"/>
    </location>
    <ligand>
        <name>S-adenosyl-L-methionine</name>
        <dbReference type="ChEBI" id="CHEBI:59789"/>
    </ligand>
</feature>
<dbReference type="PIRSF" id="PIRSF004486">
    <property type="entry name" value="MraW"/>
    <property type="match status" value="1"/>
</dbReference>
<keyword evidence="3 6" id="KW-0489">Methyltransferase</keyword>
<dbReference type="Gene3D" id="1.10.150.170">
    <property type="entry name" value="Putative methyltransferase TM0872, insert domain"/>
    <property type="match status" value="1"/>
</dbReference>
<dbReference type="SUPFAM" id="SSF81799">
    <property type="entry name" value="Putative methyltransferase TM0872, insert domain"/>
    <property type="match status" value="1"/>
</dbReference>
<sequence length="310" mass="35859">MKKKIHKTVLLHETIQSLNIKNNGIYFDGTFGAGGHSLKILKHLGKKGKLYAMDKDPQAVEIGKTIHDPRFSIIHGSFSNIDMLLKKYNLYKKFDGILLDLGVSSMQIMSPNRGFSFNANGPLDMRMDPNHGISAATWINSTTKKKIYYVLKYFGEEKFAKKIANHIIKYRKNQPITTTHTLANIINNIIPRNKNHKNPATKSFQAIRIFINQELRELHHFLEQIFYCLNDHGRIAIISFHSLEDRIVKHFFQEYSKKKNIPINIPVEENIIKKNSNIKLKIINRIFPSIKEIKKNIKSRSAILRTAERI</sequence>
<dbReference type="Proteomes" id="UP000298685">
    <property type="component" value="Chromosome"/>
</dbReference>
<evidence type="ECO:0000256" key="2">
    <source>
        <dbReference type="ARBA" id="ARBA00022552"/>
    </source>
</evidence>
<dbReference type="HAMAP" id="MF_01007">
    <property type="entry name" value="16SrRNA_methyltr_H"/>
    <property type="match status" value="1"/>
</dbReference>
<dbReference type="PANTHER" id="PTHR11265">
    <property type="entry name" value="S-ADENOSYL-METHYLTRANSFERASE MRAW"/>
    <property type="match status" value="1"/>
</dbReference>
<comment type="catalytic activity">
    <reaction evidence="6">
        <text>cytidine(1402) in 16S rRNA + S-adenosyl-L-methionine = N(4)-methylcytidine(1402) in 16S rRNA + S-adenosyl-L-homocysteine + H(+)</text>
        <dbReference type="Rhea" id="RHEA:42928"/>
        <dbReference type="Rhea" id="RHEA-COMP:10286"/>
        <dbReference type="Rhea" id="RHEA-COMP:10287"/>
        <dbReference type="ChEBI" id="CHEBI:15378"/>
        <dbReference type="ChEBI" id="CHEBI:57856"/>
        <dbReference type="ChEBI" id="CHEBI:59789"/>
        <dbReference type="ChEBI" id="CHEBI:74506"/>
        <dbReference type="ChEBI" id="CHEBI:82748"/>
        <dbReference type="EC" id="2.1.1.199"/>
    </reaction>
</comment>
<proteinExistence type="inferred from homology"/>
<keyword evidence="5 6" id="KW-0949">S-adenosyl-L-methionine</keyword>
<evidence type="ECO:0000256" key="3">
    <source>
        <dbReference type="ARBA" id="ARBA00022603"/>
    </source>
</evidence>
<comment type="subcellular location">
    <subcellularLocation>
        <location evidence="6">Cytoplasm</location>
    </subcellularLocation>
</comment>
<evidence type="ECO:0000313" key="8">
    <source>
        <dbReference type="Proteomes" id="UP000298685"/>
    </source>
</evidence>
<evidence type="ECO:0000313" key="7">
    <source>
        <dbReference type="EMBL" id="QCI25952.1"/>
    </source>
</evidence>
<dbReference type="Pfam" id="PF01795">
    <property type="entry name" value="Methyltransf_5"/>
    <property type="match status" value="1"/>
</dbReference>
<keyword evidence="4 6" id="KW-0808">Transferase</keyword>
<dbReference type="InterPro" id="IPR029063">
    <property type="entry name" value="SAM-dependent_MTases_sf"/>
</dbReference>
<protein>
    <recommendedName>
        <fullName evidence="6">Ribosomal RNA small subunit methyltransferase H</fullName>
        <ecNumber evidence="6">2.1.1.199</ecNumber>
    </recommendedName>
    <alternativeName>
        <fullName evidence="6">16S rRNA m(4)C1402 methyltransferase</fullName>
    </alternativeName>
    <alternativeName>
        <fullName evidence="6">rRNA (cytosine-N(4)-)-methyltransferase RsmH</fullName>
    </alternativeName>
</protein>
<dbReference type="SUPFAM" id="SSF53335">
    <property type="entry name" value="S-adenosyl-L-methionine-dependent methyltransferases"/>
    <property type="match status" value="1"/>
</dbReference>
<dbReference type="Gene3D" id="3.40.50.150">
    <property type="entry name" value="Vaccinia Virus protein VP39"/>
    <property type="match status" value="1"/>
</dbReference>
<reference evidence="7 8" key="1">
    <citation type="submission" date="2018-10" db="EMBL/GenBank/DDBJ databases">
        <title>Comparative functional genomics of the obligate endosymbiont Buchnera aphidicola.</title>
        <authorList>
            <person name="Chong R.A."/>
        </authorList>
    </citation>
    <scope>NUCLEOTIDE SEQUENCE [LARGE SCALE GENOMIC DNA]</scope>
    <source>
        <strain evidence="7 8">Ska</strain>
    </source>
</reference>
<dbReference type="NCBIfam" id="TIGR00006">
    <property type="entry name" value="16S rRNA (cytosine(1402)-N(4))-methyltransferase RsmH"/>
    <property type="match status" value="1"/>
</dbReference>
<dbReference type="EMBL" id="CP032999">
    <property type="protein sequence ID" value="QCI25952.1"/>
    <property type="molecule type" value="Genomic_DNA"/>
</dbReference>
<dbReference type="InterPro" id="IPR023397">
    <property type="entry name" value="SAM-dep_MeTrfase_MraW_recog"/>
</dbReference>
<comment type="function">
    <text evidence="6">Specifically methylates the N4 position of cytidine in position 1402 (C1402) of 16S rRNA.</text>
</comment>
<feature type="binding site" evidence="6">
    <location>
        <position position="107"/>
    </location>
    <ligand>
        <name>S-adenosyl-L-methionine</name>
        <dbReference type="ChEBI" id="CHEBI:59789"/>
    </ligand>
</feature>
<evidence type="ECO:0000256" key="6">
    <source>
        <dbReference type="HAMAP-Rule" id="MF_01007"/>
    </source>
</evidence>
<dbReference type="GO" id="GO:0071424">
    <property type="term" value="F:rRNA (cytosine-N4-)-methyltransferase activity"/>
    <property type="evidence" value="ECO:0007669"/>
    <property type="project" value="UniProtKB-UniRule"/>
</dbReference>
<dbReference type="PANTHER" id="PTHR11265:SF0">
    <property type="entry name" value="12S RRNA N4-METHYLCYTIDINE METHYLTRANSFERASE"/>
    <property type="match status" value="1"/>
</dbReference>